<protein>
    <submittedName>
        <fullName evidence="1">Uncharacterized protein</fullName>
    </submittedName>
</protein>
<evidence type="ECO:0000313" key="1">
    <source>
        <dbReference type="EMBL" id="KAF8795070.1"/>
    </source>
</evidence>
<reference evidence="1" key="2">
    <citation type="submission" date="2020-06" db="EMBL/GenBank/DDBJ databases">
        <authorList>
            <person name="Sheffer M."/>
        </authorList>
    </citation>
    <scope>NUCLEOTIDE SEQUENCE</scope>
</reference>
<keyword evidence="2" id="KW-1185">Reference proteome</keyword>
<reference evidence="1" key="1">
    <citation type="journal article" date="2020" name="bioRxiv">
        <title>Chromosome-level reference genome of the European wasp spider Argiope bruennichi: a resource for studies on range expansion and evolutionary adaptation.</title>
        <authorList>
            <person name="Sheffer M.M."/>
            <person name="Hoppe A."/>
            <person name="Krehenwinkel H."/>
            <person name="Uhl G."/>
            <person name="Kuss A.W."/>
            <person name="Jensen L."/>
            <person name="Jensen C."/>
            <person name="Gillespie R.G."/>
            <person name="Hoff K.J."/>
            <person name="Prost S."/>
        </authorList>
    </citation>
    <scope>NUCLEOTIDE SEQUENCE</scope>
</reference>
<dbReference type="Proteomes" id="UP000807504">
    <property type="component" value="Unassembled WGS sequence"/>
</dbReference>
<gene>
    <name evidence="1" type="ORF">HNY73_002962</name>
</gene>
<comment type="caution">
    <text evidence="1">The sequence shown here is derived from an EMBL/GenBank/DDBJ whole genome shotgun (WGS) entry which is preliminary data.</text>
</comment>
<proteinExistence type="predicted"/>
<dbReference type="AlphaFoldDB" id="A0A8T0FZJ7"/>
<organism evidence="1 2">
    <name type="scientific">Argiope bruennichi</name>
    <name type="common">Wasp spider</name>
    <name type="synonym">Aranea bruennichi</name>
    <dbReference type="NCBI Taxonomy" id="94029"/>
    <lineage>
        <taxon>Eukaryota</taxon>
        <taxon>Metazoa</taxon>
        <taxon>Ecdysozoa</taxon>
        <taxon>Arthropoda</taxon>
        <taxon>Chelicerata</taxon>
        <taxon>Arachnida</taxon>
        <taxon>Araneae</taxon>
        <taxon>Araneomorphae</taxon>
        <taxon>Entelegynae</taxon>
        <taxon>Araneoidea</taxon>
        <taxon>Araneidae</taxon>
        <taxon>Argiope</taxon>
    </lineage>
</organism>
<name>A0A8T0FZJ7_ARGBR</name>
<dbReference type="EMBL" id="JABXBU010000002">
    <property type="protein sequence ID" value="KAF8795070.1"/>
    <property type="molecule type" value="Genomic_DNA"/>
</dbReference>
<accession>A0A8T0FZJ7</accession>
<sequence length="121" mass="13425">MRKESERGRRNLWTRGVEAIPVVMATPAHSNGPGMEDISMGHRRRGNIRAMSVLFERLFLRPGSVLSHCNAQELRVGMAAGWEGKHSSRIERTSLCVPGVPLWPVVLLGEVPTAAIFRLRG</sequence>
<evidence type="ECO:0000313" key="2">
    <source>
        <dbReference type="Proteomes" id="UP000807504"/>
    </source>
</evidence>